<reference evidence="4" key="1">
    <citation type="journal article" date="2019" name="Int. J. Syst. Evol. Microbiol.">
        <title>The Global Catalogue of Microorganisms (GCM) 10K type strain sequencing project: providing services to taxonomists for standard genome sequencing and annotation.</title>
        <authorList>
            <consortium name="The Broad Institute Genomics Platform"/>
            <consortium name="The Broad Institute Genome Sequencing Center for Infectious Disease"/>
            <person name="Wu L."/>
            <person name="Ma J."/>
        </authorList>
    </citation>
    <scope>NUCLEOTIDE SEQUENCE [LARGE SCALE GENOMIC DNA]</scope>
    <source>
        <strain evidence="4">KCTC 33575</strain>
    </source>
</reference>
<gene>
    <name evidence="3" type="ORF">ACFSX4_02090</name>
</gene>
<dbReference type="NCBIfam" id="TIGR01633">
    <property type="entry name" value="phi3626_gp14_N"/>
    <property type="match status" value="1"/>
</dbReference>
<dbReference type="Gene3D" id="2.60.120.860">
    <property type="match status" value="1"/>
</dbReference>
<feature type="domain" description="Siphovirus-type tail component RIFT-related" evidence="1">
    <location>
        <begin position="24"/>
        <end position="126"/>
    </location>
</feature>
<keyword evidence="4" id="KW-1185">Reference proteome</keyword>
<dbReference type="Pfam" id="PF05709">
    <property type="entry name" value="Sipho_tail"/>
    <property type="match status" value="1"/>
</dbReference>
<evidence type="ECO:0000259" key="1">
    <source>
        <dbReference type="Pfam" id="PF05709"/>
    </source>
</evidence>
<dbReference type="Proteomes" id="UP001597519">
    <property type="component" value="Unassembled WGS sequence"/>
</dbReference>
<evidence type="ECO:0000313" key="4">
    <source>
        <dbReference type="Proteomes" id="UP001597519"/>
    </source>
</evidence>
<dbReference type="InterPro" id="IPR054738">
    <property type="entry name" value="Siphovirus-type_tail_C"/>
</dbReference>
<comment type="caution">
    <text evidence="3">The sequence shown here is derived from an EMBL/GenBank/DDBJ whole genome shotgun (WGS) entry which is preliminary data.</text>
</comment>
<dbReference type="InterPro" id="IPR006520">
    <property type="entry name" value="Dit_BPSPP_N"/>
</dbReference>
<accession>A0ABW5WV02</accession>
<feature type="domain" description="Siphovirus-type tail component C-terminal" evidence="2">
    <location>
        <begin position="443"/>
        <end position="505"/>
    </location>
</feature>
<dbReference type="InterPro" id="IPR008841">
    <property type="entry name" value="Siphovirus-type_tail_N"/>
</dbReference>
<protein>
    <submittedName>
        <fullName evidence="3">Distal tail protein Dit</fullName>
    </submittedName>
</protein>
<dbReference type="RefSeq" id="WP_377771066.1">
    <property type="nucleotide sequence ID" value="NZ_JBHUOQ010000001.1"/>
</dbReference>
<proteinExistence type="predicted"/>
<name>A0ABW5WV02_9STAP</name>
<dbReference type="Gene3D" id="2.40.30.200">
    <property type="match status" value="1"/>
</dbReference>
<dbReference type="EMBL" id="JBHUOQ010000001">
    <property type="protein sequence ID" value="MFD2829239.1"/>
    <property type="molecule type" value="Genomic_DNA"/>
</dbReference>
<evidence type="ECO:0000259" key="2">
    <source>
        <dbReference type="Pfam" id="PF22768"/>
    </source>
</evidence>
<dbReference type="Pfam" id="PF22768">
    <property type="entry name" value="SPP1_Dit"/>
    <property type="match status" value="1"/>
</dbReference>
<organism evidence="3 4">
    <name type="scientific">Corticicoccus populi</name>
    <dbReference type="NCBI Taxonomy" id="1812821"/>
    <lineage>
        <taxon>Bacteria</taxon>
        <taxon>Bacillati</taxon>
        <taxon>Bacillota</taxon>
        <taxon>Bacilli</taxon>
        <taxon>Bacillales</taxon>
        <taxon>Staphylococcaceae</taxon>
        <taxon>Corticicoccus</taxon>
    </lineage>
</organism>
<sequence length="506" mass="59035">MQFQIAKELDRNVTERWRKLTNLYIENSFEIPSLNTEIETREIQGRNGFILGESKVNGYNFSIPFVYVNHENEPYQDIVNKLVEHFTIGEEVRLRFDNEYWYWLVRFHGTIQFKQRTQGYVEFELNCLITDPFKHSNELFNTISEADHLTIYNQGTAPTYPVFTATAKKNATMLMISKADEDYFMIGESEDTEKATKDLTPYKFNDEFNNGTFRGWNYTANGWDYGTALDGGDASGGRFSFNPNSIYVSNWGEAPKTNWHGASIQKGIGESLQDFSMRFKIQVRGKQHGAGKTFTYLYDEQNRLVFSVGYADTATSSNMGAVVVNAYNRFGDSKRIFTRHMAGSDKRLDRLAVFMHLERKGKRIKITTYNYDDLDSRNTKRRTVVRNRVTKTYNDTQEAYQSKVRVMHIYQAKNKNREDFQRQLILGISIQQLLPANSNDTPYIIKKGDEIVIDNHNNYISINEEPMTHLKDFGSNYYSIDPNLTEIFILPENSFEIQCEWRNRFY</sequence>
<evidence type="ECO:0000313" key="3">
    <source>
        <dbReference type="EMBL" id="MFD2829239.1"/>
    </source>
</evidence>